<accession>A0A7Z0VHV6</accession>
<dbReference type="EC" id="2.7.7.65" evidence="2"/>
<dbReference type="GO" id="GO:0005886">
    <property type="term" value="C:plasma membrane"/>
    <property type="evidence" value="ECO:0007669"/>
    <property type="project" value="TreeGrafter"/>
</dbReference>
<evidence type="ECO:0000256" key="1">
    <source>
        <dbReference type="ARBA" id="ARBA00001946"/>
    </source>
</evidence>
<protein>
    <recommendedName>
        <fullName evidence="2">diguanylate cyclase</fullName>
        <ecNumber evidence="2">2.7.7.65</ecNumber>
    </recommendedName>
</protein>
<dbReference type="RefSeq" id="WP_235615294.1">
    <property type="nucleotide sequence ID" value="NZ_MARB01000036.1"/>
</dbReference>
<dbReference type="Pfam" id="PF00990">
    <property type="entry name" value="GGDEF"/>
    <property type="match status" value="1"/>
</dbReference>
<evidence type="ECO:0000259" key="5">
    <source>
        <dbReference type="PROSITE" id="PS50887"/>
    </source>
</evidence>
<dbReference type="CDD" id="cd01949">
    <property type="entry name" value="GGDEF"/>
    <property type="match status" value="1"/>
</dbReference>
<dbReference type="InterPro" id="IPR050469">
    <property type="entry name" value="Diguanylate_Cyclase"/>
</dbReference>
<dbReference type="PANTHER" id="PTHR45138">
    <property type="entry name" value="REGULATORY COMPONENTS OF SENSORY TRANSDUCTION SYSTEM"/>
    <property type="match status" value="1"/>
</dbReference>
<evidence type="ECO:0000256" key="4">
    <source>
        <dbReference type="SAM" id="MobiDB-lite"/>
    </source>
</evidence>
<dbReference type="SMART" id="SM00267">
    <property type="entry name" value="GGDEF"/>
    <property type="match status" value="1"/>
</dbReference>
<name>A0A7Z0VHV6_9GAMM</name>
<dbReference type="AlphaFoldDB" id="A0A7Z0VHV6"/>
<dbReference type="InterPro" id="IPR043128">
    <property type="entry name" value="Rev_trsase/Diguanyl_cyclase"/>
</dbReference>
<dbReference type="GO" id="GO:0043709">
    <property type="term" value="P:cell adhesion involved in single-species biofilm formation"/>
    <property type="evidence" value="ECO:0007669"/>
    <property type="project" value="TreeGrafter"/>
</dbReference>
<dbReference type="PROSITE" id="PS50887">
    <property type="entry name" value="GGDEF"/>
    <property type="match status" value="1"/>
</dbReference>
<dbReference type="FunFam" id="3.30.70.270:FF:000001">
    <property type="entry name" value="Diguanylate cyclase domain protein"/>
    <property type="match status" value="1"/>
</dbReference>
<dbReference type="GO" id="GO:0052621">
    <property type="term" value="F:diguanylate cyclase activity"/>
    <property type="evidence" value="ECO:0007669"/>
    <property type="project" value="UniProtKB-EC"/>
</dbReference>
<dbReference type="EMBL" id="MARB01000036">
    <property type="protein sequence ID" value="ODJ85775.1"/>
    <property type="molecule type" value="Genomic_DNA"/>
</dbReference>
<comment type="caution">
    <text evidence="6">The sequence shown here is derived from an EMBL/GenBank/DDBJ whole genome shotgun (WGS) entry which is preliminary data.</text>
</comment>
<reference evidence="6 7" key="1">
    <citation type="submission" date="2016-06" db="EMBL/GenBank/DDBJ databases">
        <title>Genome sequence of endosymbiont of Candidatus Endolucinida thiodiazotropha.</title>
        <authorList>
            <person name="Poehlein A."/>
            <person name="Koenig S."/>
            <person name="Heiden S.E."/>
            <person name="Thuermer A."/>
            <person name="Voget S."/>
            <person name="Daniel R."/>
            <person name="Markert S."/>
            <person name="Gros O."/>
            <person name="Schweder T."/>
        </authorList>
    </citation>
    <scope>NUCLEOTIDE SEQUENCE [LARGE SCALE GENOMIC DNA]</scope>
    <source>
        <strain evidence="6 7">COS</strain>
    </source>
</reference>
<dbReference type="Gene3D" id="3.30.70.270">
    <property type="match status" value="1"/>
</dbReference>
<dbReference type="InterPro" id="IPR029787">
    <property type="entry name" value="Nucleotide_cyclase"/>
</dbReference>
<dbReference type="InterPro" id="IPR000160">
    <property type="entry name" value="GGDEF_dom"/>
</dbReference>
<evidence type="ECO:0000313" key="7">
    <source>
        <dbReference type="Proteomes" id="UP000094769"/>
    </source>
</evidence>
<comment type="cofactor">
    <cofactor evidence="1">
        <name>Mg(2+)</name>
        <dbReference type="ChEBI" id="CHEBI:18420"/>
    </cofactor>
</comment>
<dbReference type="NCBIfam" id="TIGR00254">
    <property type="entry name" value="GGDEF"/>
    <property type="match status" value="1"/>
</dbReference>
<dbReference type="SUPFAM" id="SSF55073">
    <property type="entry name" value="Nucleotide cyclase"/>
    <property type="match status" value="1"/>
</dbReference>
<proteinExistence type="predicted"/>
<feature type="region of interest" description="Disordered" evidence="4">
    <location>
        <begin position="1"/>
        <end position="22"/>
    </location>
</feature>
<comment type="catalytic activity">
    <reaction evidence="3">
        <text>2 GTP = 3',3'-c-di-GMP + 2 diphosphate</text>
        <dbReference type="Rhea" id="RHEA:24898"/>
        <dbReference type="ChEBI" id="CHEBI:33019"/>
        <dbReference type="ChEBI" id="CHEBI:37565"/>
        <dbReference type="ChEBI" id="CHEBI:58805"/>
        <dbReference type="EC" id="2.7.7.65"/>
    </reaction>
</comment>
<evidence type="ECO:0000256" key="3">
    <source>
        <dbReference type="ARBA" id="ARBA00034247"/>
    </source>
</evidence>
<organism evidence="6 7">
    <name type="scientific">Candidatus Thiodiazotropha endolucinida</name>
    <dbReference type="NCBI Taxonomy" id="1655433"/>
    <lineage>
        <taxon>Bacteria</taxon>
        <taxon>Pseudomonadati</taxon>
        <taxon>Pseudomonadota</taxon>
        <taxon>Gammaproteobacteria</taxon>
        <taxon>Chromatiales</taxon>
        <taxon>Sedimenticolaceae</taxon>
        <taxon>Candidatus Thiodiazotropha</taxon>
    </lineage>
</organism>
<evidence type="ECO:0000313" key="6">
    <source>
        <dbReference type="EMBL" id="ODJ85775.1"/>
    </source>
</evidence>
<keyword evidence="7" id="KW-1185">Reference proteome</keyword>
<gene>
    <name evidence="6" type="primary">pleD_11</name>
    <name evidence="6" type="ORF">CODIS_40120</name>
</gene>
<evidence type="ECO:0000256" key="2">
    <source>
        <dbReference type="ARBA" id="ARBA00012528"/>
    </source>
</evidence>
<dbReference type="PANTHER" id="PTHR45138:SF9">
    <property type="entry name" value="DIGUANYLATE CYCLASE DGCM-RELATED"/>
    <property type="match status" value="1"/>
</dbReference>
<dbReference type="Proteomes" id="UP000094769">
    <property type="component" value="Unassembled WGS sequence"/>
</dbReference>
<sequence>MSGIHSTPQKPSAPTPLQMSRQSTVRENTLGLVLELSGKLQTTLEVDAVIELFANALQTQFQYDTFNYRSKDGDVDILIGEKAGRNRLEYDLNVLDTALGHITISRNRRYKKPEVQQIENLLAALLYPLRNALLYRAAIQSAFLDSLTGVKNRSAFDENFSRDIEFNRRKLSDLSLLVLDIDFFKKINDHYGHAVGDMVLKQIATTVEQTIRSSDALYRYGGEEFVVVLNDTNIAGAQLLAKRIRRNVENLRIKSLKDIRITLSVGVSTMVDQDTPESLFERADSALYQAKQNGRNQVYTAEMPLAS</sequence>
<feature type="domain" description="GGDEF" evidence="5">
    <location>
        <begin position="172"/>
        <end position="303"/>
    </location>
</feature>
<dbReference type="GO" id="GO:1902201">
    <property type="term" value="P:negative regulation of bacterial-type flagellum-dependent cell motility"/>
    <property type="evidence" value="ECO:0007669"/>
    <property type="project" value="TreeGrafter"/>
</dbReference>